<comment type="caution">
    <text evidence="1">The sequence shown here is derived from an EMBL/GenBank/DDBJ whole genome shotgun (WGS) entry which is preliminary data.</text>
</comment>
<dbReference type="EMBL" id="ANKC01000622">
    <property type="protein sequence ID" value="EPC75502.1"/>
    <property type="molecule type" value="Genomic_DNA"/>
</dbReference>
<sequence>MAQTHLKALQVDSICSGLKKNDIQKATLFRVASPPASSLLFGGDMLVFLTVRNTDMTAFTKFSVVICVVIYGDINGDILLSFQKRSSFRKQLKTATHKALYALVNRGNRSALG</sequence>
<evidence type="ECO:0000313" key="1">
    <source>
        <dbReference type="EMBL" id="EPC75502.1"/>
    </source>
</evidence>
<dbReference type="AlphaFoldDB" id="S2RBE4"/>
<accession>S2RBE4</accession>
<dbReference type="PATRIC" id="fig|1256206.3.peg.1346"/>
<reference evidence="1 2" key="1">
    <citation type="journal article" date="2013" name="PLoS ONE">
        <title>Lactobacillus paracasei comparative genomics: towards species pan-genome definition and exploitation of diversity.</title>
        <authorList>
            <person name="Smokvina T."/>
            <person name="Wels M."/>
            <person name="Polka J."/>
            <person name="Chervaux C."/>
            <person name="Brisse S."/>
            <person name="Boekhorst J."/>
            <person name="van Hylckama Vlieg J.E."/>
            <person name="Siezen R.J."/>
        </authorList>
    </citation>
    <scope>NUCLEOTIDE SEQUENCE [LARGE SCALE GENOMIC DNA]</scope>
    <source>
        <strain evidence="1 2">Lpp126</strain>
    </source>
</reference>
<dbReference type="Proteomes" id="UP000014243">
    <property type="component" value="Unassembled WGS sequence"/>
</dbReference>
<gene>
    <name evidence="1" type="ORF">Lpp126_08767</name>
</gene>
<protein>
    <submittedName>
        <fullName evidence="1">Uncharacterized protein</fullName>
    </submittedName>
</protein>
<evidence type="ECO:0000313" key="2">
    <source>
        <dbReference type="Proteomes" id="UP000014243"/>
    </source>
</evidence>
<proteinExistence type="predicted"/>
<name>S2RBE4_LACPA</name>
<organism evidence="1 2">
    <name type="scientific">Lacticaseibacillus paracasei subsp. paracasei Lpp126</name>
    <dbReference type="NCBI Taxonomy" id="1256206"/>
    <lineage>
        <taxon>Bacteria</taxon>
        <taxon>Bacillati</taxon>
        <taxon>Bacillota</taxon>
        <taxon>Bacilli</taxon>
        <taxon>Lactobacillales</taxon>
        <taxon>Lactobacillaceae</taxon>
        <taxon>Lacticaseibacillus</taxon>
    </lineage>
</organism>